<reference evidence="1 2" key="1">
    <citation type="journal article" date="2024" name="bioRxiv">
        <title>A reference genome for Trichogramma kaykai: A tiny desert-dwelling parasitoid wasp with competing sex-ratio distorters.</title>
        <authorList>
            <person name="Culotta J."/>
            <person name="Lindsey A.R."/>
        </authorList>
    </citation>
    <scope>NUCLEOTIDE SEQUENCE [LARGE SCALE GENOMIC DNA]</scope>
    <source>
        <strain evidence="1 2">KSX58</strain>
    </source>
</reference>
<gene>
    <name evidence="1" type="ORF">TKK_012300</name>
</gene>
<keyword evidence="2" id="KW-1185">Reference proteome</keyword>
<sequence length="176" mass="20919">MLFDEDEFKDFLPFDLMRIVNYLEERGYEFDQVAASTIMKIFAKYGLLKKTPGLDEYLRSNEKFVKWSKEFTVKPSLPLYDLLQLRPEKAAKLLTCTDYLELRRMYPYEIESKLDDAYALHAREIKLRGIFQPWALDLMLKLTDHQLPILYCDTIIEKLTSEDLWRIYLAVTGQNL</sequence>
<name>A0ABD2WIU8_9HYME</name>
<dbReference type="Proteomes" id="UP001627154">
    <property type="component" value="Unassembled WGS sequence"/>
</dbReference>
<proteinExistence type="predicted"/>
<evidence type="ECO:0000313" key="2">
    <source>
        <dbReference type="Proteomes" id="UP001627154"/>
    </source>
</evidence>
<organism evidence="1 2">
    <name type="scientific">Trichogramma kaykai</name>
    <dbReference type="NCBI Taxonomy" id="54128"/>
    <lineage>
        <taxon>Eukaryota</taxon>
        <taxon>Metazoa</taxon>
        <taxon>Ecdysozoa</taxon>
        <taxon>Arthropoda</taxon>
        <taxon>Hexapoda</taxon>
        <taxon>Insecta</taxon>
        <taxon>Pterygota</taxon>
        <taxon>Neoptera</taxon>
        <taxon>Endopterygota</taxon>
        <taxon>Hymenoptera</taxon>
        <taxon>Apocrita</taxon>
        <taxon>Proctotrupomorpha</taxon>
        <taxon>Chalcidoidea</taxon>
        <taxon>Trichogrammatidae</taxon>
        <taxon>Trichogramma</taxon>
    </lineage>
</organism>
<accession>A0ABD2WIU8</accession>
<dbReference type="EMBL" id="JBJJXI010000100">
    <property type="protein sequence ID" value="KAL3393022.1"/>
    <property type="molecule type" value="Genomic_DNA"/>
</dbReference>
<dbReference type="AlphaFoldDB" id="A0ABD2WIU8"/>
<evidence type="ECO:0000313" key="1">
    <source>
        <dbReference type="EMBL" id="KAL3393022.1"/>
    </source>
</evidence>
<comment type="caution">
    <text evidence="1">The sequence shown here is derived from an EMBL/GenBank/DDBJ whole genome shotgun (WGS) entry which is preliminary data.</text>
</comment>
<protein>
    <submittedName>
        <fullName evidence="1">Uncharacterized protein</fullName>
    </submittedName>
</protein>